<dbReference type="Proteomes" id="UP001497623">
    <property type="component" value="Unassembled WGS sequence"/>
</dbReference>
<evidence type="ECO:0000256" key="1">
    <source>
        <dbReference type="SAM" id="MobiDB-lite"/>
    </source>
</evidence>
<evidence type="ECO:0000313" key="2">
    <source>
        <dbReference type="EMBL" id="CAL4137259.1"/>
    </source>
</evidence>
<comment type="caution">
    <text evidence="2">The sequence shown here is derived from an EMBL/GenBank/DDBJ whole genome shotgun (WGS) entry which is preliminary data.</text>
</comment>
<dbReference type="EMBL" id="CAXKWB010030228">
    <property type="protein sequence ID" value="CAL4137259.1"/>
    <property type="molecule type" value="Genomic_DNA"/>
</dbReference>
<sequence>MVSNSISMATTTAKPRYMDFYGAAESNEQEEEPVNYSIKKQQNEFSSSSNNKRLNINHPTNKGIDEITRNRVRVKSNILLIDPVNRHNTSHFIDTGDSSGSINNHFSGSNRSPVAINVNSQSRNHSFPITAATPLKVSTAFQRARPSATNLQVLHGLESKSPLNVSLKRSTSEPIKESKAPLNISLLRSISEPIKESNTPPNVNLMRSTYEPIKEYRSPLNISRVRSISEPIKESDSPLNISLVRSFSAPVKESKSPLDVSLVRSTSDPVRTSDVNSIISKKQCNNMDSSNIGMEISSFSGLKNDFTRPNNILVSNANVMAMNSAENIMSKSSKSSELMGNGLTMSGLSIQRISSSAPTSSVTYQSNQGYRDVNKSNNILEVSRTNINNIGVKTVNGVQFVEINNVESNDTNNGSMERETINNLNNKVYINNRESIEKEERSNILCSSSSTSKSLLWGSSSGHHKRNPVISIIPVAKNVNMTANGNTIPYKGNEINMLDCNIGSEEHWPEQDMNPLQLTTNSVTITELQPDTKSTILYPHQPTLLYRASSYEEGDIGQPVMIVGPMDSVSSEFDSALFTGEQKPSFGNPVTITPISNNIADRASTIQEEPHPLSLFSAVAANQEYLPTSAMTTSSTLYTNASPQ</sequence>
<feature type="compositionally biased region" description="Polar residues" evidence="1">
    <location>
        <begin position="39"/>
        <end position="60"/>
    </location>
</feature>
<evidence type="ECO:0000313" key="3">
    <source>
        <dbReference type="Proteomes" id="UP001497623"/>
    </source>
</evidence>
<dbReference type="AlphaFoldDB" id="A0AAV2RQ18"/>
<feature type="non-terminal residue" evidence="2">
    <location>
        <position position="644"/>
    </location>
</feature>
<keyword evidence="3" id="KW-1185">Reference proteome</keyword>
<reference evidence="2 3" key="1">
    <citation type="submission" date="2024-05" db="EMBL/GenBank/DDBJ databases">
        <authorList>
            <person name="Wallberg A."/>
        </authorList>
    </citation>
    <scope>NUCLEOTIDE SEQUENCE [LARGE SCALE GENOMIC DNA]</scope>
</reference>
<proteinExistence type="predicted"/>
<name>A0AAV2RQ18_MEGNR</name>
<accession>A0AAV2RQ18</accession>
<gene>
    <name evidence="2" type="ORF">MNOR_LOCUS27996</name>
</gene>
<organism evidence="2 3">
    <name type="scientific">Meganyctiphanes norvegica</name>
    <name type="common">Northern krill</name>
    <name type="synonym">Thysanopoda norvegica</name>
    <dbReference type="NCBI Taxonomy" id="48144"/>
    <lineage>
        <taxon>Eukaryota</taxon>
        <taxon>Metazoa</taxon>
        <taxon>Ecdysozoa</taxon>
        <taxon>Arthropoda</taxon>
        <taxon>Crustacea</taxon>
        <taxon>Multicrustacea</taxon>
        <taxon>Malacostraca</taxon>
        <taxon>Eumalacostraca</taxon>
        <taxon>Eucarida</taxon>
        <taxon>Euphausiacea</taxon>
        <taxon>Euphausiidae</taxon>
        <taxon>Meganyctiphanes</taxon>
    </lineage>
</organism>
<protein>
    <submittedName>
        <fullName evidence="2">Uncharacterized protein</fullName>
    </submittedName>
</protein>
<feature type="region of interest" description="Disordered" evidence="1">
    <location>
        <begin position="39"/>
        <end position="62"/>
    </location>
</feature>